<dbReference type="VEuPathDB" id="VectorBase:AMIN014835"/>
<reference evidence="1" key="2">
    <citation type="submission" date="2020-05" db="UniProtKB">
        <authorList>
            <consortium name="EnsemblMetazoa"/>
        </authorList>
    </citation>
    <scope>IDENTIFICATION</scope>
    <source>
        <strain evidence="1">MINIMUS1</strain>
    </source>
</reference>
<reference evidence="2" key="1">
    <citation type="submission" date="2013-03" db="EMBL/GenBank/DDBJ databases">
        <title>The Genome Sequence of Anopheles minimus MINIMUS1.</title>
        <authorList>
            <consortium name="The Broad Institute Genomics Platform"/>
            <person name="Neafsey D.E."/>
            <person name="Walton C."/>
            <person name="Walker B."/>
            <person name="Young S.K."/>
            <person name="Zeng Q."/>
            <person name="Gargeya S."/>
            <person name="Fitzgerald M."/>
            <person name="Haas B."/>
            <person name="Abouelleil A."/>
            <person name="Allen A.W."/>
            <person name="Alvarado L."/>
            <person name="Arachchi H.M."/>
            <person name="Berlin A.M."/>
            <person name="Chapman S.B."/>
            <person name="Gainer-Dewar J."/>
            <person name="Goldberg J."/>
            <person name="Griggs A."/>
            <person name="Gujja S."/>
            <person name="Hansen M."/>
            <person name="Howarth C."/>
            <person name="Imamovic A."/>
            <person name="Ireland A."/>
            <person name="Larimer J."/>
            <person name="McCowan C."/>
            <person name="Murphy C."/>
            <person name="Pearson M."/>
            <person name="Poon T.W."/>
            <person name="Priest M."/>
            <person name="Roberts A."/>
            <person name="Saif S."/>
            <person name="Shea T."/>
            <person name="Sisk P."/>
            <person name="Sykes S."/>
            <person name="Wortman J."/>
            <person name="Nusbaum C."/>
            <person name="Birren B."/>
        </authorList>
    </citation>
    <scope>NUCLEOTIDE SEQUENCE [LARGE SCALE GENOMIC DNA]</scope>
    <source>
        <strain evidence="2">MINIMUS1</strain>
    </source>
</reference>
<sequence length="81" mass="9681">MDGVTLRGCTGRQRLVRNFPLNCHGRFVRMMMMPMIGDGMGWAGQEAILHNRKDRFFLLTFVIMARFQGYLREFYTLNWRF</sequence>
<protein>
    <submittedName>
        <fullName evidence="1">Uncharacterized protein</fullName>
    </submittedName>
</protein>
<accession>A0A182WQA9</accession>
<proteinExistence type="predicted"/>
<dbReference type="Proteomes" id="UP000075920">
    <property type="component" value="Unassembled WGS sequence"/>
</dbReference>
<name>A0A182WQA9_9DIPT</name>
<evidence type="ECO:0000313" key="1">
    <source>
        <dbReference type="EnsemblMetazoa" id="AMIN014835-PA"/>
    </source>
</evidence>
<dbReference type="AlphaFoldDB" id="A0A182WQA9"/>
<organism evidence="1 2">
    <name type="scientific">Anopheles minimus</name>
    <dbReference type="NCBI Taxonomy" id="112268"/>
    <lineage>
        <taxon>Eukaryota</taxon>
        <taxon>Metazoa</taxon>
        <taxon>Ecdysozoa</taxon>
        <taxon>Arthropoda</taxon>
        <taxon>Hexapoda</taxon>
        <taxon>Insecta</taxon>
        <taxon>Pterygota</taxon>
        <taxon>Neoptera</taxon>
        <taxon>Endopterygota</taxon>
        <taxon>Diptera</taxon>
        <taxon>Nematocera</taxon>
        <taxon>Culicoidea</taxon>
        <taxon>Culicidae</taxon>
        <taxon>Anophelinae</taxon>
        <taxon>Anopheles</taxon>
    </lineage>
</organism>
<evidence type="ECO:0000313" key="2">
    <source>
        <dbReference type="Proteomes" id="UP000075920"/>
    </source>
</evidence>
<keyword evidence="2" id="KW-1185">Reference proteome</keyword>
<dbReference type="EnsemblMetazoa" id="AMIN014835-RA">
    <property type="protein sequence ID" value="AMIN014835-PA"/>
    <property type="gene ID" value="AMIN014835"/>
</dbReference>